<evidence type="ECO:0000256" key="5">
    <source>
        <dbReference type="ARBA" id="ARBA00022553"/>
    </source>
</evidence>
<feature type="compositionally biased region" description="Basic and acidic residues" evidence="12">
    <location>
        <begin position="732"/>
        <end position="743"/>
    </location>
</feature>
<dbReference type="GO" id="GO:0005524">
    <property type="term" value="F:ATP binding"/>
    <property type="evidence" value="ECO:0007669"/>
    <property type="project" value="UniProtKB-KW"/>
</dbReference>
<dbReference type="PANTHER" id="PTHR22967:SF57">
    <property type="entry name" value="AUXILIN, ISOFORM A-RELATED"/>
    <property type="match status" value="1"/>
</dbReference>
<dbReference type="PROSITE" id="PS00108">
    <property type="entry name" value="PROTEIN_KINASE_ST"/>
    <property type="match status" value="1"/>
</dbReference>
<evidence type="ECO:0000256" key="7">
    <source>
        <dbReference type="ARBA" id="ARBA00022741"/>
    </source>
</evidence>
<feature type="region of interest" description="Disordered" evidence="12">
    <location>
        <begin position="784"/>
        <end position="920"/>
    </location>
</feature>
<dbReference type="Proteomes" id="UP000799441">
    <property type="component" value="Unassembled WGS sequence"/>
</dbReference>
<dbReference type="OrthoDB" id="2018507at2759"/>
<evidence type="ECO:0000256" key="12">
    <source>
        <dbReference type="SAM" id="MobiDB-lite"/>
    </source>
</evidence>
<keyword evidence="3" id="KW-0963">Cytoplasm</keyword>
<keyword evidence="7" id="KW-0547">Nucleotide-binding</keyword>
<organism evidence="14 15">
    <name type="scientific">Polychaeton citri CBS 116435</name>
    <dbReference type="NCBI Taxonomy" id="1314669"/>
    <lineage>
        <taxon>Eukaryota</taxon>
        <taxon>Fungi</taxon>
        <taxon>Dikarya</taxon>
        <taxon>Ascomycota</taxon>
        <taxon>Pezizomycotina</taxon>
        <taxon>Dothideomycetes</taxon>
        <taxon>Dothideomycetidae</taxon>
        <taxon>Capnodiales</taxon>
        <taxon>Capnodiaceae</taxon>
        <taxon>Polychaeton</taxon>
    </lineage>
</organism>
<comment type="subcellular location">
    <subcellularLocation>
        <location evidence="1">Cytoplasm</location>
    </subcellularLocation>
</comment>
<feature type="compositionally biased region" description="Low complexity" evidence="12">
    <location>
        <begin position="1"/>
        <end position="13"/>
    </location>
</feature>
<dbReference type="GO" id="GO:0005737">
    <property type="term" value="C:cytoplasm"/>
    <property type="evidence" value="ECO:0007669"/>
    <property type="project" value="UniProtKB-SubCell"/>
</dbReference>
<keyword evidence="8" id="KW-0418">Kinase</keyword>
<dbReference type="EC" id="2.7.11.1" evidence="2"/>
<keyword evidence="15" id="KW-1185">Reference proteome</keyword>
<dbReference type="GO" id="GO:0007015">
    <property type="term" value="P:actin filament organization"/>
    <property type="evidence" value="ECO:0007669"/>
    <property type="project" value="TreeGrafter"/>
</dbReference>
<feature type="region of interest" description="Disordered" evidence="12">
    <location>
        <begin position="344"/>
        <end position="427"/>
    </location>
</feature>
<dbReference type="AlphaFoldDB" id="A0A9P4UQP6"/>
<dbReference type="SMART" id="SM00220">
    <property type="entry name" value="S_TKc"/>
    <property type="match status" value="1"/>
</dbReference>
<feature type="compositionally biased region" description="Polar residues" evidence="12">
    <location>
        <begin position="544"/>
        <end position="563"/>
    </location>
</feature>
<comment type="catalytic activity">
    <reaction evidence="10">
        <text>L-threonyl-[protein] + ATP = O-phospho-L-threonyl-[protein] + ADP + H(+)</text>
        <dbReference type="Rhea" id="RHEA:46608"/>
        <dbReference type="Rhea" id="RHEA-COMP:11060"/>
        <dbReference type="Rhea" id="RHEA-COMP:11605"/>
        <dbReference type="ChEBI" id="CHEBI:15378"/>
        <dbReference type="ChEBI" id="CHEBI:30013"/>
        <dbReference type="ChEBI" id="CHEBI:30616"/>
        <dbReference type="ChEBI" id="CHEBI:61977"/>
        <dbReference type="ChEBI" id="CHEBI:456216"/>
        <dbReference type="EC" id="2.7.11.1"/>
    </reaction>
</comment>
<feature type="compositionally biased region" description="Pro residues" evidence="12">
    <location>
        <begin position="353"/>
        <end position="365"/>
    </location>
</feature>
<evidence type="ECO:0000256" key="1">
    <source>
        <dbReference type="ARBA" id="ARBA00004496"/>
    </source>
</evidence>
<dbReference type="PROSITE" id="PS50011">
    <property type="entry name" value="PROTEIN_KINASE_DOM"/>
    <property type="match status" value="1"/>
</dbReference>
<evidence type="ECO:0000313" key="14">
    <source>
        <dbReference type="EMBL" id="KAF2721245.1"/>
    </source>
</evidence>
<dbReference type="Gene3D" id="1.10.510.10">
    <property type="entry name" value="Transferase(Phosphotransferase) domain 1"/>
    <property type="match status" value="1"/>
</dbReference>
<keyword evidence="9" id="KW-0067">ATP-binding</keyword>
<sequence length="1111" mass="122433">MASTSAPPSSSMPHRGAATYRAPASAPSQPSGTFLPGTKVQVGSHRVVIEKYLSEGGFAHVYVVRVPRDNNKYELAVLKRVAVPDKEHLANMKTEVETMKKLKGHRHIVTYFDSHANQLQAGGFEVFMLMEYCAGGGLIDFMNTRLQHRLTEPEILKIFGDVAEGVATMHYLKPPLLHRDLKVENVLISKTKDNTPKYKVCDFGSAAPPRPAAKTAEEGRLIEEDVQKHTTMQYRSPEMIDVWRKKPIDEKADIWALGVLLYKLCYYTTPFEEVGQMAILNASFKYPPYPAFSGRIKKFIGWTLKEDPQDRPNIYQVVKEVYSMRGMSGQVPIKDIYANRTPSEARRNEHLPPLDPDVATPPPPTVGLSRAAPQQRTQQLPDIAPMRRGRPTAPAQNAPSAAAGVAKQRQLDVKPSSSPARGDPFAALDSKNYDVRANAVDELSKKFPSLDEFSIAQDGSSRFAFNRRNSPMRSDIAEDNSNLSARVTNVLADEAFGVQPRAQNDAAVPRSGSLPQQPRRSSPEKPKPIISTKPVSSWDLDATSIRQPTPNHSGVNYTSTGTNPSPPPKKANKIPEVSTRPIWRVPKPDHSRSISQPRASEEMSATASHLQPSLPQSQRPSLLDVHRSKSQTATQVAMSATKSSRPSLEGGRPNQSYTDEKNGGLGRAASAHVRQRPTSAYLSSNLDFLKDAEINRKRTSMELKRPSMDSRRLSRQPTGNKDETIQIGNDLEYLRSNEEHNEGPNRSSSNKKGHHKKKSSISGSISGAKNLFAGRFGDAFKKFESPGSAGNADADRAHHNLDPEPLLTPEPGDNDEEPRLLSPIAGSEAAQSRKSDRDSISAFEETDDKSPQMRRNLGENRSDDEKRRVAVAAEEYRHQTASGDAIPTRARTIQTRVQSLLDEGARSPIRKQTPEGYGRFTDTTRQAEEQPVLQPPSRQLDQQPHGEEILPLRASSLVSRAPIRTIEPSESHVPISTAAAPTVQQESLQRRIVPRPSAPPKPKALRTGGQWPPPKPYDRQSDTPSQLRPSGLQALLAKDLEGVPDYQGQEGPAPGNEPEIPTGLSKHLTISGEGQDLDFEEFSKRYPSLNGIEMVETEIGGSSFRGTVKEI</sequence>
<dbReference type="FunFam" id="1.10.510.10:FF:000441">
    <property type="entry name" value="Serine/threonine protein kinase"/>
    <property type="match status" value="1"/>
</dbReference>
<dbReference type="InterPro" id="IPR011009">
    <property type="entry name" value="Kinase-like_dom_sf"/>
</dbReference>
<feature type="compositionally biased region" description="Basic and acidic residues" evidence="12">
    <location>
        <begin position="848"/>
        <end position="878"/>
    </location>
</feature>
<dbReference type="GO" id="GO:0000147">
    <property type="term" value="P:actin cortical patch assembly"/>
    <property type="evidence" value="ECO:0007669"/>
    <property type="project" value="TreeGrafter"/>
</dbReference>
<feature type="compositionally biased region" description="Polar residues" evidence="12">
    <location>
        <begin position="593"/>
        <end position="620"/>
    </location>
</feature>
<accession>A0A9P4UQP6</accession>
<evidence type="ECO:0000256" key="3">
    <source>
        <dbReference type="ARBA" id="ARBA00022490"/>
    </source>
</evidence>
<evidence type="ECO:0000256" key="11">
    <source>
        <dbReference type="ARBA" id="ARBA00048679"/>
    </source>
</evidence>
<comment type="catalytic activity">
    <reaction evidence="11">
        <text>L-seryl-[protein] + ATP = O-phospho-L-seryl-[protein] + ADP + H(+)</text>
        <dbReference type="Rhea" id="RHEA:17989"/>
        <dbReference type="Rhea" id="RHEA-COMP:9863"/>
        <dbReference type="Rhea" id="RHEA-COMP:11604"/>
        <dbReference type="ChEBI" id="CHEBI:15378"/>
        <dbReference type="ChEBI" id="CHEBI:29999"/>
        <dbReference type="ChEBI" id="CHEBI:30616"/>
        <dbReference type="ChEBI" id="CHEBI:83421"/>
        <dbReference type="ChEBI" id="CHEBI:456216"/>
        <dbReference type="EC" id="2.7.11.1"/>
    </reaction>
</comment>
<feature type="region of interest" description="Disordered" evidence="12">
    <location>
        <begin position="698"/>
        <end position="765"/>
    </location>
</feature>
<evidence type="ECO:0000256" key="9">
    <source>
        <dbReference type="ARBA" id="ARBA00022840"/>
    </source>
</evidence>
<evidence type="ECO:0000256" key="10">
    <source>
        <dbReference type="ARBA" id="ARBA00047899"/>
    </source>
</evidence>
<evidence type="ECO:0000256" key="6">
    <source>
        <dbReference type="ARBA" id="ARBA00022679"/>
    </source>
</evidence>
<evidence type="ECO:0000256" key="2">
    <source>
        <dbReference type="ARBA" id="ARBA00012513"/>
    </source>
</evidence>
<dbReference type="SUPFAM" id="SSF56112">
    <property type="entry name" value="Protein kinase-like (PK-like)"/>
    <property type="match status" value="1"/>
</dbReference>
<keyword evidence="4" id="KW-0723">Serine/threonine-protein kinase</keyword>
<protein>
    <recommendedName>
        <fullName evidence="2">non-specific serine/threonine protein kinase</fullName>
        <ecNumber evidence="2">2.7.11.1</ecNumber>
    </recommendedName>
</protein>
<evidence type="ECO:0000313" key="15">
    <source>
        <dbReference type="Proteomes" id="UP000799441"/>
    </source>
</evidence>
<dbReference type="CDD" id="cd14037">
    <property type="entry name" value="STKc_NAK_like"/>
    <property type="match status" value="1"/>
</dbReference>
<gene>
    <name evidence="14" type="ORF">K431DRAFT_285077</name>
</gene>
<feature type="region of interest" description="Disordered" evidence="12">
    <location>
        <begin position="499"/>
        <end position="677"/>
    </location>
</feature>
<dbReference type="InterPro" id="IPR000719">
    <property type="entry name" value="Prot_kinase_dom"/>
</dbReference>
<feature type="region of interest" description="Disordered" evidence="12">
    <location>
        <begin position="1043"/>
        <end position="1078"/>
    </location>
</feature>
<feature type="domain" description="Protein kinase" evidence="13">
    <location>
        <begin position="47"/>
        <end position="323"/>
    </location>
</feature>
<feature type="region of interest" description="Disordered" evidence="12">
    <location>
        <begin position="925"/>
        <end position="944"/>
    </location>
</feature>
<name>A0A9P4UQP6_9PEZI</name>
<comment type="caution">
    <text evidence="14">The sequence shown here is derived from an EMBL/GenBank/DDBJ whole genome shotgun (WGS) entry which is preliminary data.</text>
</comment>
<dbReference type="EMBL" id="MU003792">
    <property type="protein sequence ID" value="KAF2721245.1"/>
    <property type="molecule type" value="Genomic_DNA"/>
</dbReference>
<feature type="region of interest" description="Disordered" evidence="12">
    <location>
        <begin position="968"/>
        <end position="1028"/>
    </location>
</feature>
<proteinExistence type="predicted"/>
<dbReference type="InterPro" id="IPR008271">
    <property type="entry name" value="Ser/Thr_kinase_AS"/>
</dbReference>
<reference evidence="14" key="1">
    <citation type="journal article" date="2020" name="Stud. Mycol.">
        <title>101 Dothideomycetes genomes: a test case for predicting lifestyles and emergence of pathogens.</title>
        <authorList>
            <person name="Haridas S."/>
            <person name="Albert R."/>
            <person name="Binder M."/>
            <person name="Bloem J."/>
            <person name="Labutti K."/>
            <person name="Salamov A."/>
            <person name="Andreopoulos B."/>
            <person name="Baker S."/>
            <person name="Barry K."/>
            <person name="Bills G."/>
            <person name="Bluhm B."/>
            <person name="Cannon C."/>
            <person name="Castanera R."/>
            <person name="Culley D."/>
            <person name="Daum C."/>
            <person name="Ezra D."/>
            <person name="Gonzalez J."/>
            <person name="Henrissat B."/>
            <person name="Kuo A."/>
            <person name="Liang C."/>
            <person name="Lipzen A."/>
            <person name="Lutzoni F."/>
            <person name="Magnuson J."/>
            <person name="Mondo S."/>
            <person name="Nolan M."/>
            <person name="Ohm R."/>
            <person name="Pangilinan J."/>
            <person name="Park H.-J."/>
            <person name="Ramirez L."/>
            <person name="Alfaro M."/>
            <person name="Sun H."/>
            <person name="Tritt A."/>
            <person name="Yoshinaga Y."/>
            <person name="Zwiers L.-H."/>
            <person name="Turgeon B."/>
            <person name="Goodwin S."/>
            <person name="Spatafora J."/>
            <person name="Crous P."/>
            <person name="Grigoriev I."/>
        </authorList>
    </citation>
    <scope>NUCLEOTIDE SEQUENCE</scope>
    <source>
        <strain evidence="14">CBS 116435</strain>
    </source>
</reference>
<dbReference type="PANTHER" id="PTHR22967">
    <property type="entry name" value="SERINE/THREONINE PROTEIN KINASE"/>
    <property type="match status" value="1"/>
</dbReference>
<keyword evidence="6" id="KW-0808">Transferase</keyword>
<dbReference type="GO" id="GO:0004674">
    <property type="term" value="F:protein serine/threonine kinase activity"/>
    <property type="evidence" value="ECO:0007669"/>
    <property type="project" value="UniProtKB-KW"/>
</dbReference>
<evidence type="ECO:0000256" key="8">
    <source>
        <dbReference type="ARBA" id="ARBA00022777"/>
    </source>
</evidence>
<feature type="compositionally biased region" description="Polar residues" evidence="12">
    <location>
        <begin position="630"/>
        <end position="646"/>
    </location>
</feature>
<keyword evidence="5" id="KW-0597">Phosphoprotein</keyword>
<feature type="compositionally biased region" description="Basic residues" evidence="12">
    <location>
        <begin position="749"/>
        <end position="759"/>
    </location>
</feature>
<feature type="compositionally biased region" description="Low complexity" evidence="12">
    <location>
        <begin position="391"/>
        <end position="406"/>
    </location>
</feature>
<feature type="compositionally biased region" description="Basic and acidic residues" evidence="12">
    <location>
        <begin position="698"/>
        <end position="712"/>
    </location>
</feature>
<evidence type="ECO:0000256" key="4">
    <source>
        <dbReference type="ARBA" id="ARBA00022527"/>
    </source>
</evidence>
<dbReference type="Pfam" id="PF00069">
    <property type="entry name" value="Pkinase"/>
    <property type="match status" value="1"/>
</dbReference>
<feature type="compositionally biased region" description="Basic and acidic residues" evidence="12">
    <location>
        <begin position="793"/>
        <end position="802"/>
    </location>
</feature>
<evidence type="ECO:0000259" key="13">
    <source>
        <dbReference type="PROSITE" id="PS50011"/>
    </source>
</evidence>
<feature type="region of interest" description="Disordered" evidence="12">
    <location>
        <begin position="1"/>
        <end position="37"/>
    </location>
</feature>